<feature type="compositionally biased region" description="Basic and acidic residues" evidence="1">
    <location>
        <begin position="1"/>
        <end position="66"/>
    </location>
</feature>
<name>A0AAD4EHM6_9AGAM</name>
<feature type="region of interest" description="Disordered" evidence="1">
    <location>
        <begin position="1"/>
        <end position="273"/>
    </location>
</feature>
<reference evidence="2" key="1">
    <citation type="journal article" date="2020" name="New Phytol.">
        <title>Comparative genomics reveals dynamic genome evolution in host specialist ectomycorrhizal fungi.</title>
        <authorList>
            <person name="Lofgren L.A."/>
            <person name="Nguyen N.H."/>
            <person name="Vilgalys R."/>
            <person name="Ruytinx J."/>
            <person name="Liao H.L."/>
            <person name="Branco S."/>
            <person name="Kuo A."/>
            <person name="LaButti K."/>
            <person name="Lipzen A."/>
            <person name="Andreopoulos W."/>
            <person name="Pangilinan J."/>
            <person name="Riley R."/>
            <person name="Hundley H."/>
            <person name="Na H."/>
            <person name="Barry K."/>
            <person name="Grigoriev I.V."/>
            <person name="Stajich J.E."/>
            <person name="Kennedy P.G."/>
        </authorList>
    </citation>
    <scope>NUCLEOTIDE SEQUENCE</scope>
    <source>
        <strain evidence="2">FC203</strain>
    </source>
</reference>
<feature type="compositionally biased region" description="Polar residues" evidence="1">
    <location>
        <begin position="124"/>
        <end position="148"/>
    </location>
</feature>
<protein>
    <submittedName>
        <fullName evidence="2">Uncharacterized protein</fullName>
    </submittedName>
</protein>
<evidence type="ECO:0000313" key="3">
    <source>
        <dbReference type="Proteomes" id="UP001195769"/>
    </source>
</evidence>
<organism evidence="2 3">
    <name type="scientific">Suillus fuscotomentosus</name>
    <dbReference type="NCBI Taxonomy" id="1912939"/>
    <lineage>
        <taxon>Eukaryota</taxon>
        <taxon>Fungi</taxon>
        <taxon>Dikarya</taxon>
        <taxon>Basidiomycota</taxon>
        <taxon>Agaricomycotina</taxon>
        <taxon>Agaricomycetes</taxon>
        <taxon>Agaricomycetidae</taxon>
        <taxon>Boletales</taxon>
        <taxon>Suillineae</taxon>
        <taxon>Suillaceae</taxon>
        <taxon>Suillus</taxon>
    </lineage>
</organism>
<feature type="compositionally biased region" description="Low complexity" evidence="1">
    <location>
        <begin position="330"/>
        <end position="341"/>
    </location>
</feature>
<dbReference type="EMBL" id="JABBWK010000008">
    <property type="protein sequence ID" value="KAG1905133.1"/>
    <property type="molecule type" value="Genomic_DNA"/>
</dbReference>
<dbReference type="Proteomes" id="UP001195769">
    <property type="component" value="Unassembled WGS sequence"/>
</dbReference>
<gene>
    <name evidence="2" type="ORF">F5891DRAFT_1011070</name>
</gene>
<evidence type="ECO:0000256" key="1">
    <source>
        <dbReference type="SAM" id="MobiDB-lite"/>
    </source>
</evidence>
<feature type="compositionally biased region" description="Polar residues" evidence="1">
    <location>
        <begin position="236"/>
        <end position="247"/>
    </location>
</feature>
<accession>A0AAD4EHM6</accession>
<feature type="compositionally biased region" description="Pro residues" evidence="1">
    <location>
        <begin position="196"/>
        <end position="206"/>
    </location>
</feature>
<feature type="compositionally biased region" description="Low complexity" evidence="1">
    <location>
        <begin position="183"/>
        <end position="195"/>
    </location>
</feature>
<feature type="compositionally biased region" description="Polar residues" evidence="1">
    <location>
        <begin position="357"/>
        <end position="368"/>
    </location>
</feature>
<dbReference type="AlphaFoldDB" id="A0AAD4EHM6"/>
<keyword evidence="3" id="KW-1185">Reference proteome</keyword>
<dbReference type="GeneID" id="64654950"/>
<dbReference type="RefSeq" id="XP_041230708.1">
    <property type="nucleotide sequence ID" value="XM_041360652.1"/>
</dbReference>
<evidence type="ECO:0000313" key="2">
    <source>
        <dbReference type="EMBL" id="KAG1905133.1"/>
    </source>
</evidence>
<sequence length="478" mass="51314">MHHQREGFGRREGREERFQDRREQFGERLQDRREALEERRFGHGRHGDHSEERRHERFEDHRRDPDQQQYAPPSGGFNRADFVSDEEFKRMMHHDGGGAGFEQSRRGGNVIGPEDFGEWDRQRPPQNAGYQESYQQQSVPHEQRTSGYESGAYAQPSRNQYSVPESVDPRYGSNVYAPPAGPPGASSIHAPAGGYAPPPGPPPPGTRPSHGYDASPQGGSGRGAASDYYNGPPPGQSAQTYSHTPDNANAYDDSPNPPRYQPQPSDGFDDDNYKSHFSAHAQAYGYVLSLLIRARLSVISCSSDHDGKPMANDAIGAAAAIEALKLTAANNQSGNRPQQGGRPQGGFHTDANAPHATPSTGGAQQSSDMGGRPSGGKPQGRPQNAEPESESDDEGPAAKAQASAGGGGMQGKIAALAMAQAGKLFDKKGGGDSQGKTQAMQSAAATAMRLMGEYKSTGKVNMEPGEMQKLMGVAMSLF</sequence>
<feature type="region of interest" description="Disordered" evidence="1">
    <location>
        <begin position="330"/>
        <end position="408"/>
    </location>
</feature>
<proteinExistence type="predicted"/>
<comment type="caution">
    <text evidence="2">The sequence shown here is derived from an EMBL/GenBank/DDBJ whole genome shotgun (WGS) entry which is preliminary data.</text>
</comment>
<feature type="compositionally biased region" description="Basic and acidic residues" evidence="1">
    <location>
        <begin position="86"/>
        <end position="96"/>
    </location>
</feature>